<dbReference type="EMBL" id="JAQYXL010000001">
    <property type="protein sequence ID" value="MEN3227306.1"/>
    <property type="molecule type" value="Genomic_DNA"/>
</dbReference>
<name>A0ABU9Z832_9HYPH</name>
<keyword evidence="2" id="KW-1185">Reference proteome</keyword>
<protein>
    <submittedName>
        <fullName evidence="1">Superoxide dismutase</fullName>
    </submittedName>
</protein>
<dbReference type="SUPFAM" id="SSF63825">
    <property type="entry name" value="YWTD domain"/>
    <property type="match status" value="1"/>
</dbReference>
<comment type="caution">
    <text evidence="1">The sequence shown here is derived from an EMBL/GenBank/DDBJ whole genome shotgun (WGS) entry which is preliminary data.</text>
</comment>
<accession>A0ABU9Z832</accession>
<evidence type="ECO:0000313" key="2">
    <source>
        <dbReference type="Proteomes" id="UP001404845"/>
    </source>
</evidence>
<dbReference type="PANTHER" id="PTHR31460:SF3">
    <property type="entry name" value="MESOCENTIN"/>
    <property type="match status" value="1"/>
</dbReference>
<proteinExistence type="predicted"/>
<evidence type="ECO:0000313" key="1">
    <source>
        <dbReference type="EMBL" id="MEN3227306.1"/>
    </source>
</evidence>
<dbReference type="InterPro" id="IPR011042">
    <property type="entry name" value="6-blade_b-propeller_TolB-like"/>
</dbReference>
<dbReference type="Gene3D" id="2.120.10.30">
    <property type="entry name" value="TolB, C-terminal domain"/>
    <property type="match status" value="1"/>
</dbReference>
<dbReference type="RefSeq" id="WP_200671087.1">
    <property type="nucleotide sequence ID" value="NZ_JACWCW010000040.1"/>
</dbReference>
<gene>
    <name evidence="1" type="ORF">PUR21_06555</name>
</gene>
<dbReference type="PANTHER" id="PTHR31460">
    <property type="match status" value="1"/>
</dbReference>
<dbReference type="Proteomes" id="UP001404845">
    <property type="component" value="Unassembled WGS sequence"/>
</dbReference>
<dbReference type="InterPro" id="IPR053224">
    <property type="entry name" value="Sensory_adhesion_molecule"/>
</dbReference>
<reference evidence="1 2" key="1">
    <citation type="journal article" date="2023" name="PLoS ONE">
        <title>Complete genome assembly of Hawai'i environmental nontuberculous mycobacteria reveals unexpected co-isolation with methylobacteria.</title>
        <authorList>
            <person name="Hendrix J."/>
            <person name="Epperson L.E."/>
            <person name="Tong E.I."/>
            <person name="Chan Y.L."/>
            <person name="Hasan N.A."/>
            <person name="Dawrs S.N."/>
            <person name="Norton G.J."/>
            <person name="Virdi R."/>
            <person name="Crooks J.L."/>
            <person name="Chan E.D."/>
            <person name="Honda J.R."/>
            <person name="Strong M."/>
        </authorList>
    </citation>
    <scope>NUCLEOTIDE SEQUENCE [LARGE SCALE GENOMIC DNA]</scope>
    <source>
        <strain evidence="1 2">NJH_HI01</strain>
    </source>
</reference>
<sequence>MSSSLSGFYAVPGTGLYPEGLAFDARSRTLFTTAMLKGTVFRVALDGRAFEVFSEAGAHGLTSSTGLKVNEATRQLVVCGGVTGLVHVFDVDTGRVIGRYSNGLVNAAPDTVVPNPAASTFVNDVAFANGDAFITDSYKPVLYRLTAAVLARGTVAELGRLEPWLPLDGTPIIYQEDGTSPGRFNLNGILATPNERFLLVVQTNTGKLFRIDAVTREIIELAGHGNPGGDGLAYLSNTDVLSIDMSKERSLTRLRLSAEYDAYEVIGQYDMPDNASPTAGLVIDDQLLLTESQIIDVLFPGKPERLPYRVVKYPLTSIGG</sequence>
<organism evidence="1 2">
    <name type="scientific">Methylorubrum rhodesianum</name>
    <dbReference type="NCBI Taxonomy" id="29427"/>
    <lineage>
        <taxon>Bacteria</taxon>
        <taxon>Pseudomonadati</taxon>
        <taxon>Pseudomonadota</taxon>
        <taxon>Alphaproteobacteria</taxon>
        <taxon>Hyphomicrobiales</taxon>
        <taxon>Methylobacteriaceae</taxon>
        <taxon>Methylorubrum</taxon>
    </lineage>
</organism>